<dbReference type="EMBL" id="RQZF01000010">
    <property type="protein sequence ID" value="RRC94783.1"/>
    <property type="molecule type" value="Genomic_DNA"/>
</dbReference>
<reference evidence="3 4" key="1">
    <citation type="submission" date="2018-11" db="EMBL/GenBank/DDBJ databases">
        <title>Genomes From Bacteria Associated with the Canine Oral Cavity: a Test Case for Automated Genome-Based Taxonomic Assignment.</title>
        <authorList>
            <person name="Coil D.A."/>
            <person name="Jospin G."/>
            <person name="Darling A.E."/>
            <person name="Wallis C."/>
            <person name="Davis I.J."/>
            <person name="Harris S."/>
            <person name="Eisen J.A."/>
            <person name="Holcombe L.J."/>
            <person name="O'Flynn C."/>
        </authorList>
    </citation>
    <scope>NUCLEOTIDE SEQUENCE [LARGE SCALE GENOMIC DNA]</scope>
    <source>
        <strain evidence="3 4">OH770</strain>
    </source>
</reference>
<keyword evidence="2" id="KW-0472">Membrane</keyword>
<proteinExistence type="predicted"/>
<organism evidence="3 4">
    <name type="scientific">Schaalia canis</name>
    <dbReference type="NCBI Taxonomy" id="100469"/>
    <lineage>
        <taxon>Bacteria</taxon>
        <taxon>Bacillati</taxon>
        <taxon>Actinomycetota</taxon>
        <taxon>Actinomycetes</taxon>
        <taxon>Actinomycetales</taxon>
        <taxon>Actinomycetaceae</taxon>
        <taxon>Schaalia</taxon>
    </lineage>
</organism>
<keyword evidence="2" id="KW-0812">Transmembrane</keyword>
<evidence type="ECO:0008006" key="5">
    <source>
        <dbReference type="Google" id="ProtNLM"/>
    </source>
</evidence>
<keyword evidence="4" id="KW-1185">Reference proteome</keyword>
<evidence type="ECO:0000313" key="3">
    <source>
        <dbReference type="EMBL" id="RRC94783.1"/>
    </source>
</evidence>
<feature type="region of interest" description="Disordered" evidence="1">
    <location>
        <begin position="100"/>
        <end position="120"/>
    </location>
</feature>
<dbReference type="Proteomes" id="UP000280444">
    <property type="component" value="Unassembled WGS sequence"/>
</dbReference>
<protein>
    <recommendedName>
        <fullName evidence="5">SHOCT domain-containing protein</fullName>
    </recommendedName>
</protein>
<dbReference type="AlphaFoldDB" id="A0A3P1SBX9"/>
<dbReference type="RefSeq" id="WP_124871699.1">
    <property type="nucleotide sequence ID" value="NZ_RQZF01000010.1"/>
</dbReference>
<comment type="caution">
    <text evidence="3">The sequence shown here is derived from an EMBL/GenBank/DDBJ whole genome shotgun (WGS) entry which is preliminary data.</text>
</comment>
<evidence type="ECO:0000256" key="2">
    <source>
        <dbReference type="SAM" id="Phobius"/>
    </source>
</evidence>
<sequence>MSLTSFLPQALTLTPSVEPGIATRLSAPHAGAHLLFNLVEGLVLASLAAGVIAVLWWAAKRYLPAPPSKDLLTRLDENLVNGKVSPEDYARIRAQLVGTHTVQPSPVTQNESDEQAHRLD</sequence>
<gene>
    <name evidence="3" type="ORF">EII11_08845</name>
</gene>
<dbReference type="OrthoDB" id="3692386at2"/>
<name>A0A3P1SBX9_9ACTO</name>
<feature type="transmembrane region" description="Helical" evidence="2">
    <location>
        <begin position="35"/>
        <end position="59"/>
    </location>
</feature>
<evidence type="ECO:0000256" key="1">
    <source>
        <dbReference type="SAM" id="MobiDB-lite"/>
    </source>
</evidence>
<feature type="compositionally biased region" description="Polar residues" evidence="1">
    <location>
        <begin position="100"/>
        <end position="110"/>
    </location>
</feature>
<keyword evidence="2" id="KW-1133">Transmembrane helix</keyword>
<evidence type="ECO:0000313" key="4">
    <source>
        <dbReference type="Proteomes" id="UP000280444"/>
    </source>
</evidence>
<accession>A0A3P1SBX9</accession>